<sequence length="629" mass="69766">MLVLGFVRTRPRLILPAAASAVLATTSALAAQSANPDSMSLHEEAREIQARFERFREERIPPELAGYGRGCDDIVGRFCLRFEDGEDESEWTVPEEPIEFGMARVQVLRDLREIHNQIPRDSWILGQRVFYMGEVGDWQGAEALIRNCGGGNWWCTSLLGFVRHAQGDWNTAADLFALAVGQMPDDETFLSLGLLLDPDALDVYEDASDQAAAEERLWLLADPLYLVDGNDRMTEQYARAVLIRMRREAVNPYGIEWGDDIEELTLRYGAERAWERKRSLPSGTLQDTRGIVGRHHPKSQEFLPPDLALEDPAQVAPGDWTLEQRRPWTGYAPPYAPDLNALETQVARFRRGDSLLVAGAFRPEPEEVTVDSRRQSQNVNPRIVDLRARRNQDRGDQQARTNPFGRPPEAPLPLPVVEQQPEGPVQSALFLIDTESGQQHEVQGEGRSGVYQLQVPNGRYVVGIEAFSPDAKEAWRDRHGLWQDPLVPGLAAVSDLLILAGGGEIPTSLEEAMPTVLPAVRVRAGEPFKVAWELYGLQIGESATVRIGLDEGGGGFFRAVGQFLRVLTPESPVLMTYEDAGPDALGTVFRAVQLSLPPDLEPGEYTLTVEIALAGREPMTVPRPIVIVP</sequence>
<evidence type="ECO:0000256" key="1">
    <source>
        <dbReference type="SAM" id="MobiDB-lite"/>
    </source>
</evidence>
<dbReference type="AlphaFoldDB" id="A0A381QB80"/>
<proteinExistence type="predicted"/>
<organism evidence="2">
    <name type="scientific">marine metagenome</name>
    <dbReference type="NCBI Taxonomy" id="408172"/>
    <lineage>
        <taxon>unclassified sequences</taxon>
        <taxon>metagenomes</taxon>
        <taxon>ecological metagenomes</taxon>
    </lineage>
</organism>
<feature type="compositionally biased region" description="Basic and acidic residues" evidence="1">
    <location>
        <begin position="384"/>
        <end position="397"/>
    </location>
</feature>
<feature type="compositionally biased region" description="Pro residues" evidence="1">
    <location>
        <begin position="405"/>
        <end position="414"/>
    </location>
</feature>
<gene>
    <name evidence="2" type="ORF">METZ01_LOCUS29124</name>
</gene>
<reference evidence="2" key="1">
    <citation type="submission" date="2018-05" db="EMBL/GenBank/DDBJ databases">
        <authorList>
            <person name="Lanie J.A."/>
            <person name="Ng W.-L."/>
            <person name="Kazmierczak K.M."/>
            <person name="Andrzejewski T.M."/>
            <person name="Davidsen T.M."/>
            <person name="Wayne K.J."/>
            <person name="Tettelin H."/>
            <person name="Glass J.I."/>
            <person name="Rusch D."/>
            <person name="Podicherti R."/>
            <person name="Tsui H.-C.T."/>
            <person name="Winkler M.E."/>
        </authorList>
    </citation>
    <scope>NUCLEOTIDE SEQUENCE</scope>
</reference>
<name>A0A381QB80_9ZZZZ</name>
<accession>A0A381QB80</accession>
<evidence type="ECO:0000313" key="2">
    <source>
        <dbReference type="EMBL" id="SUZ76270.1"/>
    </source>
</evidence>
<evidence type="ECO:0008006" key="3">
    <source>
        <dbReference type="Google" id="ProtNLM"/>
    </source>
</evidence>
<dbReference type="EMBL" id="UINC01001272">
    <property type="protein sequence ID" value="SUZ76270.1"/>
    <property type="molecule type" value="Genomic_DNA"/>
</dbReference>
<protein>
    <recommendedName>
        <fullName evidence="3">GWxTD domain-containing protein</fullName>
    </recommendedName>
</protein>
<feature type="region of interest" description="Disordered" evidence="1">
    <location>
        <begin position="365"/>
        <end position="417"/>
    </location>
</feature>